<protein>
    <submittedName>
        <fullName evidence="3">Formate dehydrogenase accessory sulfurtransferase FdhD</fullName>
    </submittedName>
</protein>
<dbReference type="GO" id="GO:0016783">
    <property type="term" value="F:sulfurtransferase activity"/>
    <property type="evidence" value="ECO:0007669"/>
    <property type="project" value="InterPro"/>
</dbReference>
<dbReference type="GeneID" id="79950345"/>
<dbReference type="AlphaFoldDB" id="A0AAF0FT70"/>
<evidence type="ECO:0000256" key="2">
    <source>
        <dbReference type="ARBA" id="ARBA00023150"/>
    </source>
</evidence>
<keyword evidence="2" id="KW-0501">Molybdenum cofactor biosynthesis</keyword>
<dbReference type="EMBL" id="CP091092">
    <property type="protein sequence ID" value="WFN36098.1"/>
    <property type="molecule type" value="Genomic_DNA"/>
</dbReference>
<dbReference type="Gene3D" id="3.10.20.10">
    <property type="match status" value="1"/>
</dbReference>
<dbReference type="PIRSF" id="PIRSF015626">
    <property type="entry name" value="FdhD"/>
    <property type="match status" value="1"/>
</dbReference>
<sequence>MTGNSAEYIEDPVAIEGKVTIYVNNEPVTVQIASISDLKELGAGYVISEGISDEIISVDAEYDNIYVYAKNPTYNSREVCSAGGTGFFTNPKKVASDIKITSENVSLATEEIISDVWKQTGGVHCSVLFKEGKVICKMSDVGRHNTLDKIIGYATLNKINCSECYIGCTGRQPSGMVRKCANAQIPVIISKAASTISGINTAEISGITLICFTRGNRYTVYSHPERITGFI</sequence>
<dbReference type="PANTHER" id="PTHR30592">
    <property type="entry name" value="FORMATE DEHYDROGENASE"/>
    <property type="match status" value="1"/>
</dbReference>
<dbReference type="InterPro" id="IPR003786">
    <property type="entry name" value="FdhD"/>
</dbReference>
<dbReference type="KEGG" id="manq:L1994_08065"/>
<dbReference type="RefSeq" id="WP_278098937.1">
    <property type="nucleotide sequence ID" value="NZ_CP091092.1"/>
</dbReference>
<evidence type="ECO:0000256" key="1">
    <source>
        <dbReference type="ARBA" id="ARBA00022490"/>
    </source>
</evidence>
<gene>
    <name evidence="3" type="primary">fdhD</name>
    <name evidence="3" type="ORF">L1994_08065</name>
</gene>
<dbReference type="PANTHER" id="PTHR30592:SF1">
    <property type="entry name" value="SULFUR CARRIER PROTEIN FDHD"/>
    <property type="match status" value="1"/>
</dbReference>
<dbReference type="SUPFAM" id="SSF53927">
    <property type="entry name" value="Cytidine deaminase-like"/>
    <property type="match status" value="1"/>
</dbReference>
<evidence type="ECO:0000313" key="4">
    <source>
        <dbReference type="Proteomes" id="UP001218895"/>
    </source>
</evidence>
<keyword evidence="4" id="KW-1185">Reference proteome</keyword>
<reference evidence="3" key="1">
    <citation type="submission" date="2022-01" db="EMBL/GenBank/DDBJ databases">
        <title>Complete genome of Methanomicrobium antiquum DSM 21220.</title>
        <authorList>
            <person name="Chen S.-C."/>
            <person name="You Y.-T."/>
            <person name="Zhou Y.-Z."/>
            <person name="Lai M.-C."/>
        </authorList>
    </citation>
    <scope>NUCLEOTIDE SEQUENCE</scope>
    <source>
        <strain evidence="3">DSM 21220</strain>
    </source>
</reference>
<dbReference type="Gene3D" id="3.40.140.10">
    <property type="entry name" value="Cytidine Deaminase, domain 2"/>
    <property type="match status" value="1"/>
</dbReference>
<dbReference type="Proteomes" id="UP001218895">
    <property type="component" value="Chromosome"/>
</dbReference>
<evidence type="ECO:0000313" key="3">
    <source>
        <dbReference type="EMBL" id="WFN36098.1"/>
    </source>
</evidence>
<dbReference type="GO" id="GO:0006777">
    <property type="term" value="P:Mo-molybdopterin cofactor biosynthetic process"/>
    <property type="evidence" value="ECO:0007669"/>
    <property type="project" value="UniProtKB-KW"/>
</dbReference>
<dbReference type="InterPro" id="IPR016193">
    <property type="entry name" value="Cytidine_deaminase-like"/>
</dbReference>
<organism evidence="3 4">
    <name type="scientific">Methanomicrobium antiquum</name>
    <dbReference type="NCBI Taxonomy" id="487686"/>
    <lineage>
        <taxon>Archaea</taxon>
        <taxon>Methanobacteriati</taxon>
        <taxon>Methanobacteriota</taxon>
        <taxon>Stenosarchaea group</taxon>
        <taxon>Methanomicrobia</taxon>
        <taxon>Methanomicrobiales</taxon>
        <taxon>Methanomicrobiaceae</taxon>
        <taxon>Methanomicrobium</taxon>
    </lineage>
</organism>
<accession>A0AAF0FT70</accession>
<proteinExistence type="predicted"/>
<dbReference type="NCBIfam" id="TIGR00129">
    <property type="entry name" value="fdhD_narQ"/>
    <property type="match status" value="1"/>
</dbReference>
<name>A0AAF0FT70_9EURY</name>
<keyword evidence="1" id="KW-0963">Cytoplasm</keyword>
<dbReference type="Pfam" id="PF02634">
    <property type="entry name" value="FdhD-NarQ"/>
    <property type="match status" value="1"/>
</dbReference>